<organism evidence="2 3">
    <name type="scientific">Caenorhabditis briggsae</name>
    <dbReference type="NCBI Taxonomy" id="6238"/>
    <lineage>
        <taxon>Eukaryota</taxon>
        <taxon>Metazoa</taxon>
        <taxon>Ecdysozoa</taxon>
        <taxon>Nematoda</taxon>
        <taxon>Chromadorea</taxon>
        <taxon>Rhabditida</taxon>
        <taxon>Rhabditina</taxon>
        <taxon>Rhabditomorpha</taxon>
        <taxon>Rhabditoidea</taxon>
        <taxon>Rhabditidae</taxon>
        <taxon>Peloderinae</taxon>
        <taxon>Caenorhabditis</taxon>
    </lineage>
</organism>
<dbReference type="HOGENOM" id="CLU_146902_0_0_1"/>
<dbReference type="AlphaFoldDB" id="B6IJ63"/>
<reference evidence="2 3" key="1">
    <citation type="journal article" date="2003" name="PLoS Biol.">
        <title>The genome sequence of Caenorhabditis briggsae: a platform for comparative genomics.</title>
        <authorList>
            <person name="Stein L.D."/>
            <person name="Bao Z."/>
            <person name="Blasiar D."/>
            <person name="Blumenthal T."/>
            <person name="Brent M.R."/>
            <person name="Chen N."/>
            <person name="Chinwalla A."/>
            <person name="Clarke L."/>
            <person name="Clee C."/>
            <person name="Coghlan A."/>
            <person name="Coulson A."/>
            <person name="D'Eustachio P."/>
            <person name="Fitch D.H."/>
            <person name="Fulton L.A."/>
            <person name="Fulton R.E."/>
            <person name="Griffiths-Jones S."/>
            <person name="Harris T.W."/>
            <person name="Hillier L.W."/>
            <person name="Kamath R."/>
            <person name="Kuwabara P.E."/>
            <person name="Mardis E.R."/>
            <person name="Marra M.A."/>
            <person name="Miner T.L."/>
            <person name="Minx P."/>
            <person name="Mullikin J.C."/>
            <person name="Plumb R.W."/>
            <person name="Rogers J."/>
            <person name="Schein J.E."/>
            <person name="Sohrmann M."/>
            <person name="Spieth J."/>
            <person name="Stajich J.E."/>
            <person name="Wei C."/>
            <person name="Willey D."/>
            <person name="Wilson R.K."/>
            <person name="Durbin R."/>
            <person name="Waterston R.H."/>
        </authorList>
    </citation>
    <scope>NUCLEOTIDE SEQUENCE [LARGE SCALE GENOMIC DNA]</scope>
    <source>
        <strain evidence="2 3">AF16</strain>
    </source>
</reference>
<dbReference type="STRING" id="6238.B6IJ63"/>
<feature type="transmembrane region" description="Helical" evidence="1">
    <location>
        <begin position="6"/>
        <end position="24"/>
    </location>
</feature>
<name>B6IJ63_CAEBR</name>
<keyword evidence="1" id="KW-0472">Membrane</keyword>
<sequence>MGRIRNITIGVILFVLFTGYCWILKNRPTKTESLIFRETNMLPDLTFSKLADLENQMVVELDAVSMEEAGIVVIICVARRFYLQDDYEIDLERVPSTSVLSSQEKLFQGYKTTQN</sequence>
<evidence type="ECO:0000313" key="2">
    <source>
        <dbReference type="EMBL" id="CAR99897.1"/>
    </source>
</evidence>
<dbReference type="WormBase" id="CBG27618">
    <property type="protein sequence ID" value="CBP41925"/>
    <property type="gene ID" value="WBGene00089032"/>
</dbReference>
<dbReference type="Proteomes" id="UP000008549">
    <property type="component" value="Unassembled WGS sequence"/>
</dbReference>
<proteinExistence type="predicted"/>
<reference evidence="2 3" key="2">
    <citation type="journal article" date="2011" name="PLoS Genet.">
        <title>Caenorhabditis briggsae recombinant inbred line genotypes reveal inter-strain incompatibility and the evolution of recombination.</title>
        <authorList>
            <person name="Ross J.A."/>
            <person name="Koboldt D.C."/>
            <person name="Staisch J.E."/>
            <person name="Chamberlin H.M."/>
            <person name="Gupta B.P."/>
            <person name="Miller R.D."/>
            <person name="Baird S.E."/>
            <person name="Haag E.S."/>
        </authorList>
    </citation>
    <scope>NUCLEOTIDE SEQUENCE [LARGE SCALE GENOMIC DNA]</scope>
    <source>
        <strain evidence="2 3">AF16</strain>
    </source>
</reference>
<dbReference type="GeneID" id="68919068"/>
<accession>B6IJ63</accession>
<evidence type="ECO:0000256" key="1">
    <source>
        <dbReference type="SAM" id="Phobius"/>
    </source>
</evidence>
<dbReference type="OMA" id="LCIARRF"/>
<evidence type="ECO:0000313" key="3">
    <source>
        <dbReference type="Proteomes" id="UP000008549"/>
    </source>
</evidence>
<evidence type="ECO:0000313" key="4">
    <source>
        <dbReference type="WormBase" id="CBG27618"/>
    </source>
</evidence>
<dbReference type="KEGG" id="cbr:CBG_27618"/>
<dbReference type="InParanoid" id="B6IJ63"/>
<dbReference type="eggNOG" id="ENOG502TIMV">
    <property type="taxonomic scope" value="Eukaryota"/>
</dbReference>
<dbReference type="FunCoup" id="B6IJ63">
    <property type="interactions" value="775"/>
</dbReference>
<dbReference type="RefSeq" id="XP_045099458.1">
    <property type="nucleotide sequence ID" value="XM_045239420.1"/>
</dbReference>
<dbReference type="EMBL" id="HE600983">
    <property type="protein sequence ID" value="CAR99897.1"/>
    <property type="molecule type" value="Genomic_DNA"/>
</dbReference>
<keyword evidence="1" id="KW-1133">Transmembrane helix</keyword>
<dbReference type="CTD" id="68919068"/>
<protein>
    <submittedName>
        <fullName evidence="2">Protein CBG27618</fullName>
    </submittedName>
</protein>
<keyword evidence="1" id="KW-0812">Transmembrane</keyword>
<keyword evidence="3" id="KW-1185">Reference proteome</keyword>
<gene>
    <name evidence="2 4" type="ORF">CBG27618</name>
    <name evidence="2" type="ORF">CBG_27618</name>
</gene>